<dbReference type="InterPro" id="IPR050659">
    <property type="entry name" value="Peptidase_M24B"/>
</dbReference>
<dbReference type="InterPro" id="IPR029149">
    <property type="entry name" value="Creatin/AminoP/Spt16_N"/>
</dbReference>
<dbReference type="Gene3D" id="3.40.350.10">
    <property type="entry name" value="Creatinase/prolidase N-terminal domain"/>
    <property type="match status" value="1"/>
</dbReference>
<dbReference type="Pfam" id="PF00557">
    <property type="entry name" value="Peptidase_M24"/>
    <property type="match status" value="1"/>
</dbReference>
<dbReference type="STRING" id="504805.SAMN05421505_13613"/>
<keyword evidence="4" id="KW-1185">Reference proteome</keyword>
<dbReference type="InterPro" id="IPR000994">
    <property type="entry name" value="Pept_M24"/>
</dbReference>
<dbReference type="SUPFAM" id="SSF55920">
    <property type="entry name" value="Creatinase/aminopeptidase"/>
    <property type="match status" value="1"/>
</dbReference>
<dbReference type="InterPro" id="IPR036005">
    <property type="entry name" value="Creatinase/aminopeptidase-like"/>
</dbReference>
<dbReference type="PANTHER" id="PTHR46112:SF2">
    <property type="entry name" value="XAA-PRO AMINOPEPTIDASE P-RELATED"/>
    <property type="match status" value="1"/>
</dbReference>
<feature type="domain" description="Peptidase M24" evidence="1">
    <location>
        <begin position="190"/>
        <end position="396"/>
    </location>
</feature>
<gene>
    <name evidence="3" type="ORF">SAMN05421505_13613</name>
</gene>
<reference evidence="3 4" key="1">
    <citation type="submission" date="2016-10" db="EMBL/GenBank/DDBJ databases">
        <authorList>
            <person name="de Groot N.N."/>
        </authorList>
    </citation>
    <scope>NUCLEOTIDE SEQUENCE [LARGE SCALE GENOMIC DNA]</scope>
    <source>
        <strain evidence="3 4">CPCC 201354</strain>
    </source>
</reference>
<dbReference type="Gene3D" id="3.90.230.10">
    <property type="entry name" value="Creatinase/methionine aminopeptidase superfamily"/>
    <property type="match status" value="1"/>
</dbReference>
<sequence>MTSAQIPLTASPGHRAVDFEERVNFDRLRQYRYQRALEALQASDLGALLLFDNNNIRYLTGVWIGEWTRDKLSRYVVLTRTGELILWDFGSAAIHNRMYSPWLKPENCLSSITSMRGAVPPDADLAEKAIREIKGRLDDAGVGDMPVGVDFVELPYLFEMERQGIRVKDGQQLMLDAREIKSRDEIVLLTTAASMVDGVYQDIVEALKPGVRENEIVALANKRLYEMGSDDVESINAVSGERCNPHPHNFSDRMIRPGDQAFFDIMHSYNGYRTCYYRTFNVGRATTAQHDAYKQAREYMDTAIRAIKPGVMTDQVARLWPKAEDFGLPDEKAAFGLQFGHGLGLALHERPIISRLTSLENPREIREGMVFALETYYPARDGVSAARIEEEVVVTATGNEVITKFPADELFIANKY</sequence>
<evidence type="ECO:0000313" key="3">
    <source>
        <dbReference type="EMBL" id="SDI15608.1"/>
    </source>
</evidence>
<proteinExistence type="predicted"/>
<dbReference type="EMBL" id="FNCN01000036">
    <property type="protein sequence ID" value="SDI15608.1"/>
    <property type="molecule type" value="Genomic_DNA"/>
</dbReference>
<evidence type="ECO:0000259" key="1">
    <source>
        <dbReference type="Pfam" id="PF00557"/>
    </source>
</evidence>
<dbReference type="RefSeq" id="WP_093174338.1">
    <property type="nucleotide sequence ID" value="NZ_FNCN01000036.1"/>
</dbReference>
<dbReference type="Pfam" id="PF01321">
    <property type="entry name" value="Creatinase_N"/>
    <property type="match status" value="1"/>
</dbReference>
<protein>
    <submittedName>
        <fullName evidence="3">Xaa-Pro dipeptidase</fullName>
    </submittedName>
</protein>
<dbReference type="SUPFAM" id="SSF53092">
    <property type="entry name" value="Creatinase/prolidase N-terminal domain"/>
    <property type="match status" value="1"/>
</dbReference>
<evidence type="ECO:0000259" key="2">
    <source>
        <dbReference type="Pfam" id="PF01321"/>
    </source>
</evidence>
<dbReference type="InterPro" id="IPR000587">
    <property type="entry name" value="Creatinase_N"/>
</dbReference>
<dbReference type="Proteomes" id="UP000198923">
    <property type="component" value="Unassembled WGS sequence"/>
</dbReference>
<feature type="domain" description="Creatinase N-terminal" evidence="2">
    <location>
        <begin position="32"/>
        <end position="88"/>
    </location>
</feature>
<dbReference type="AlphaFoldDB" id="A0A1G8I9G7"/>
<organism evidence="3 4">
    <name type="scientific">Sinosporangium album</name>
    <dbReference type="NCBI Taxonomy" id="504805"/>
    <lineage>
        <taxon>Bacteria</taxon>
        <taxon>Bacillati</taxon>
        <taxon>Actinomycetota</taxon>
        <taxon>Actinomycetes</taxon>
        <taxon>Streptosporangiales</taxon>
        <taxon>Streptosporangiaceae</taxon>
        <taxon>Sinosporangium</taxon>
    </lineage>
</organism>
<dbReference type="PANTHER" id="PTHR46112">
    <property type="entry name" value="AMINOPEPTIDASE"/>
    <property type="match status" value="1"/>
</dbReference>
<dbReference type="OrthoDB" id="9806388at2"/>
<evidence type="ECO:0000313" key="4">
    <source>
        <dbReference type="Proteomes" id="UP000198923"/>
    </source>
</evidence>
<dbReference type="CDD" id="cd01066">
    <property type="entry name" value="APP_MetAP"/>
    <property type="match status" value="1"/>
</dbReference>
<accession>A0A1G8I9G7</accession>
<name>A0A1G8I9G7_9ACTN</name>